<dbReference type="Proteomes" id="UP001501138">
    <property type="component" value="Unassembled WGS sequence"/>
</dbReference>
<evidence type="ECO:0000313" key="4">
    <source>
        <dbReference type="Proteomes" id="UP001501138"/>
    </source>
</evidence>
<dbReference type="EMBL" id="BAAAPM010000005">
    <property type="protein sequence ID" value="GAA1730842.1"/>
    <property type="molecule type" value="Genomic_DNA"/>
</dbReference>
<sequence>MATFSAVTRQHLLQSIAEYDSRGAANFLGVYGYLPSGDMFDHEGARYDAAAVLGVAHRYATGRAATTDELTSGKVDTMALLHKRGFDVPAPPPAPAPSAVPAKRRAPRTAAPRKPVVPEPEPAICPTCSMTLPATGICDDCG</sequence>
<proteinExistence type="predicted"/>
<protein>
    <recommendedName>
        <fullName evidence="2">ScoMcrA-like N-terminal head domain-containing protein</fullName>
    </recommendedName>
</protein>
<organism evidence="3 4">
    <name type="scientific">Isoptericola hypogeus</name>
    <dbReference type="NCBI Taxonomy" id="300179"/>
    <lineage>
        <taxon>Bacteria</taxon>
        <taxon>Bacillati</taxon>
        <taxon>Actinomycetota</taxon>
        <taxon>Actinomycetes</taxon>
        <taxon>Micrococcales</taxon>
        <taxon>Promicromonosporaceae</taxon>
        <taxon>Isoptericola</taxon>
    </lineage>
</organism>
<comment type="caution">
    <text evidence="3">The sequence shown here is derived from an EMBL/GenBank/DDBJ whole genome shotgun (WGS) entry which is preliminary data.</text>
</comment>
<feature type="domain" description="ScoMcrA-like N-terminal head" evidence="2">
    <location>
        <begin position="5"/>
        <end position="89"/>
    </location>
</feature>
<name>A0ABP4VLU6_9MICO</name>
<reference evidence="4" key="1">
    <citation type="journal article" date="2019" name="Int. J. Syst. Evol. Microbiol.">
        <title>The Global Catalogue of Microorganisms (GCM) 10K type strain sequencing project: providing services to taxonomists for standard genome sequencing and annotation.</title>
        <authorList>
            <consortium name="The Broad Institute Genomics Platform"/>
            <consortium name="The Broad Institute Genome Sequencing Center for Infectious Disease"/>
            <person name="Wu L."/>
            <person name="Ma J."/>
        </authorList>
    </citation>
    <scope>NUCLEOTIDE SEQUENCE [LARGE SCALE GENOMIC DNA]</scope>
    <source>
        <strain evidence="4">JCM 15589</strain>
    </source>
</reference>
<feature type="compositionally biased region" description="Pro residues" evidence="1">
    <location>
        <begin position="89"/>
        <end position="98"/>
    </location>
</feature>
<gene>
    <name evidence="3" type="ORF">GCM10009809_27970</name>
</gene>
<dbReference type="RefSeq" id="WP_344249061.1">
    <property type="nucleotide sequence ID" value="NZ_BAAAPM010000005.1"/>
</dbReference>
<keyword evidence="4" id="KW-1185">Reference proteome</keyword>
<accession>A0ABP4VLU6</accession>
<evidence type="ECO:0000259" key="2">
    <source>
        <dbReference type="Pfam" id="PF26345"/>
    </source>
</evidence>
<dbReference type="InterPro" id="IPR058807">
    <property type="entry name" value="ScoMcrA_N"/>
</dbReference>
<evidence type="ECO:0000256" key="1">
    <source>
        <dbReference type="SAM" id="MobiDB-lite"/>
    </source>
</evidence>
<evidence type="ECO:0000313" key="3">
    <source>
        <dbReference type="EMBL" id="GAA1730842.1"/>
    </source>
</evidence>
<feature type="region of interest" description="Disordered" evidence="1">
    <location>
        <begin position="86"/>
        <end position="118"/>
    </location>
</feature>
<dbReference type="Pfam" id="PF26345">
    <property type="entry name" value="ScoMcrA_N"/>
    <property type="match status" value="1"/>
</dbReference>